<dbReference type="InterPro" id="IPR001089">
    <property type="entry name" value="Chemokine_CXC"/>
</dbReference>
<comment type="similarity">
    <text evidence="2 7">Belongs to the intercrine alpha (chemokine CxC) family.</text>
</comment>
<evidence type="ECO:0000256" key="1">
    <source>
        <dbReference type="ARBA" id="ARBA00004613"/>
    </source>
</evidence>
<accession>A0A3Q1APS2</accession>
<protein>
    <recommendedName>
        <fullName evidence="7">C-X-C motif chemokine</fullName>
    </recommendedName>
</protein>
<keyword evidence="10" id="KW-1185">Reference proteome</keyword>
<dbReference type="GO" id="GO:0042056">
    <property type="term" value="F:chemoattractant activity"/>
    <property type="evidence" value="ECO:0007669"/>
    <property type="project" value="UniProtKB-ARBA"/>
</dbReference>
<reference evidence="9" key="2">
    <citation type="submission" date="2025-08" db="UniProtKB">
        <authorList>
            <consortium name="Ensembl"/>
        </authorList>
    </citation>
    <scope>IDENTIFICATION</scope>
</reference>
<dbReference type="CDD" id="cd00273">
    <property type="entry name" value="Chemokine_CXC"/>
    <property type="match status" value="1"/>
</dbReference>
<dbReference type="PANTHER" id="PTHR12015:SF203">
    <property type="entry name" value="CHEMOKINE INTERLEUKIN-8-LIKE DOMAIN-CONTAINING PROTEIN"/>
    <property type="match status" value="1"/>
</dbReference>
<proteinExistence type="inferred from homology"/>
<dbReference type="InterPro" id="IPR001811">
    <property type="entry name" value="Chemokine_IL8-like_dom"/>
</dbReference>
<comment type="function">
    <text evidence="6">Ligand for cxcr3.2. Chemotactic for macrophages.</text>
</comment>
<evidence type="ECO:0000256" key="2">
    <source>
        <dbReference type="ARBA" id="ARBA00010665"/>
    </source>
</evidence>
<dbReference type="GO" id="GO:0005615">
    <property type="term" value="C:extracellular space"/>
    <property type="evidence" value="ECO:0007669"/>
    <property type="project" value="UniProtKB-UniRule"/>
</dbReference>
<dbReference type="OMA" id="CHRTEIL"/>
<feature type="domain" description="Chemokine interleukin-8-like" evidence="8">
    <location>
        <begin position="24"/>
        <end position="85"/>
    </location>
</feature>
<dbReference type="AlphaFoldDB" id="A0A3Q1APS2"/>
<dbReference type="Proteomes" id="UP001501940">
    <property type="component" value="Chromosome 6"/>
</dbReference>
<dbReference type="InterPro" id="IPR033899">
    <property type="entry name" value="CXC_Chemokine_domain"/>
</dbReference>
<sequence>MKTLLLLVALIFCCCISRLDAGCVLRCRCIRTVSHPVPAQTVKKIEVIPVSNHCRRTEILITKRNGSIVCVDPEAKWFPELFKTLQRRNSTLSCTTVPPTVSTPDF</sequence>
<evidence type="ECO:0000313" key="10">
    <source>
        <dbReference type="Proteomes" id="UP001501940"/>
    </source>
</evidence>
<dbReference type="RefSeq" id="XP_054867196.1">
    <property type="nucleotide sequence ID" value="XM_055011221.1"/>
</dbReference>
<dbReference type="InterPro" id="IPR036048">
    <property type="entry name" value="Interleukin_8-like_sf"/>
</dbReference>
<dbReference type="PROSITE" id="PS00471">
    <property type="entry name" value="SMALL_CYTOKINES_CXC"/>
    <property type="match status" value="1"/>
</dbReference>
<evidence type="ECO:0000256" key="4">
    <source>
        <dbReference type="ARBA" id="ARBA00022525"/>
    </source>
</evidence>
<dbReference type="GeneID" id="111563069"/>
<feature type="chain" id="PRO_5018381469" description="C-X-C motif chemokine" evidence="7">
    <location>
        <begin position="22"/>
        <end position="106"/>
    </location>
</feature>
<keyword evidence="3 7" id="KW-0202">Cytokine</keyword>
<dbReference type="GO" id="GO:0006955">
    <property type="term" value="P:immune response"/>
    <property type="evidence" value="ECO:0007669"/>
    <property type="project" value="InterPro"/>
</dbReference>
<organism evidence="9 10">
    <name type="scientific">Amphiprion ocellaris</name>
    <name type="common">Clown anemonefish</name>
    <dbReference type="NCBI Taxonomy" id="80972"/>
    <lineage>
        <taxon>Eukaryota</taxon>
        <taxon>Metazoa</taxon>
        <taxon>Chordata</taxon>
        <taxon>Craniata</taxon>
        <taxon>Vertebrata</taxon>
        <taxon>Euteleostomi</taxon>
        <taxon>Actinopterygii</taxon>
        <taxon>Neopterygii</taxon>
        <taxon>Teleostei</taxon>
        <taxon>Neoteleostei</taxon>
        <taxon>Acanthomorphata</taxon>
        <taxon>Ovalentaria</taxon>
        <taxon>Pomacentridae</taxon>
        <taxon>Amphiprion</taxon>
    </lineage>
</organism>
<evidence type="ECO:0000259" key="8">
    <source>
        <dbReference type="SMART" id="SM00199"/>
    </source>
</evidence>
<dbReference type="Gene3D" id="2.40.50.40">
    <property type="match status" value="1"/>
</dbReference>
<dbReference type="SUPFAM" id="SSF54117">
    <property type="entry name" value="Interleukin 8-like chemokines"/>
    <property type="match status" value="1"/>
</dbReference>
<evidence type="ECO:0000256" key="7">
    <source>
        <dbReference type="RuleBase" id="RU361149"/>
    </source>
</evidence>
<feature type="signal peptide" evidence="7">
    <location>
        <begin position="1"/>
        <end position="21"/>
    </location>
</feature>
<dbReference type="Pfam" id="PF00048">
    <property type="entry name" value="IL8"/>
    <property type="match status" value="1"/>
</dbReference>
<evidence type="ECO:0000256" key="6">
    <source>
        <dbReference type="ARBA" id="ARBA00054901"/>
    </source>
</evidence>
<evidence type="ECO:0000256" key="3">
    <source>
        <dbReference type="ARBA" id="ARBA00022514"/>
    </source>
</evidence>
<dbReference type="STRING" id="80972.ENSAOCP00000003405"/>
<evidence type="ECO:0000256" key="5">
    <source>
        <dbReference type="ARBA" id="ARBA00023157"/>
    </source>
</evidence>
<dbReference type="GeneTree" id="ENSGT01000000214675"/>
<reference evidence="9" key="3">
    <citation type="submission" date="2025-09" db="UniProtKB">
        <authorList>
            <consortium name="Ensembl"/>
        </authorList>
    </citation>
    <scope>IDENTIFICATION</scope>
</reference>
<dbReference type="GO" id="GO:0008009">
    <property type="term" value="F:chemokine activity"/>
    <property type="evidence" value="ECO:0007669"/>
    <property type="project" value="InterPro"/>
</dbReference>
<dbReference type="FunFam" id="2.40.50.40:FF:000004">
    <property type="entry name" value="C-X-C motif chemokine"/>
    <property type="match status" value="1"/>
</dbReference>
<dbReference type="Ensembl" id="ENSAOCT00000009845.2">
    <property type="protein sequence ID" value="ENSAOCP00000003405.1"/>
    <property type="gene ID" value="ENSAOCG00000006672.2"/>
</dbReference>
<dbReference type="GO" id="GO:0006952">
    <property type="term" value="P:defense response"/>
    <property type="evidence" value="ECO:0007669"/>
    <property type="project" value="InterPro"/>
</dbReference>
<comment type="subcellular location">
    <subcellularLocation>
        <location evidence="1 7">Secreted</location>
    </subcellularLocation>
</comment>
<keyword evidence="7" id="KW-0145">Chemotaxis</keyword>
<dbReference type="PRINTS" id="PR00437">
    <property type="entry name" value="SMALLCYTKCXC"/>
</dbReference>
<keyword evidence="5" id="KW-1015">Disulfide bond</keyword>
<keyword evidence="7" id="KW-0732">Signal</keyword>
<keyword evidence="4 7" id="KW-0964">Secreted</keyword>
<dbReference type="SMART" id="SM00199">
    <property type="entry name" value="SCY"/>
    <property type="match status" value="1"/>
</dbReference>
<reference evidence="9 10" key="1">
    <citation type="submission" date="2022-01" db="EMBL/GenBank/DDBJ databases">
        <title>A chromosome-scale genome assembly of the false clownfish, Amphiprion ocellaris.</title>
        <authorList>
            <person name="Ryu T."/>
        </authorList>
    </citation>
    <scope>NUCLEOTIDE SEQUENCE [LARGE SCALE GENOMIC DNA]</scope>
</reference>
<name>A0A3Q1APS2_AMPOC</name>
<dbReference type="PANTHER" id="PTHR12015">
    <property type="entry name" value="SMALL INDUCIBLE CYTOKINE A"/>
    <property type="match status" value="1"/>
</dbReference>
<dbReference type="InterPro" id="IPR039809">
    <property type="entry name" value="Chemokine_b/g/d"/>
</dbReference>
<dbReference type="InterPro" id="IPR018048">
    <property type="entry name" value="Chemokine_CXC_CS"/>
</dbReference>
<dbReference type="KEGG" id="aoce:111563069"/>
<evidence type="ECO:0000313" key="9">
    <source>
        <dbReference type="Ensembl" id="ENSAOCP00000003405.1"/>
    </source>
</evidence>
<dbReference type="OrthoDB" id="9948647at2759"/>